<feature type="region of interest" description="Disordered" evidence="1">
    <location>
        <begin position="265"/>
        <end position="300"/>
    </location>
</feature>
<feature type="region of interest" description="Disordered" evidence="1">
    <location>
        <begin position="1"/>
        <end position="24"/>
    </location>
</feature>
<dbReference type="Gene3D" id="2.40.70.10">
    <property type="entry name" value="Acid Proteases"/>
    <property type="match status" value="1"/>
</dbReference>
<keyword evidence="3" id="KW-0695">RNA-directed DNA polymerase</keyword>
<dbReference type="Pfam" id="PF03732">
    <property type="entry name" value="Retrotrans_gag"/>
    <property type="match status" value="1"/>
</dbReference>
<dbReference type="EMBL" id="BKCJ010001135">
    <property type="protein sequence ID" value="GEU39119.1"/>
    <property type="molecule type" value="Genomic_DNA"/>
</dbReference>
<keyword evidence="3" id="KW-0548">Nucleotidyltransferase</keyword>
<keyword evidence="3" id="KW-0808">Transferase</keyword>
<proteinExistence type="predicted"/>
<dbReference type="PANTHER" id="PTHR33067:SF9">
    <property type="entry name" value="RNA-DIRECTED DNA POLYMERASE"/>
    <property type="match status" value="1"/>
</dbReference>
<evidence type="ECO:0000256" key="1">
    <source>
        <dbReference type="SAM" id="MobiDB-lite"/>
    </source>
</evidence>
<dbReference type="InterPro" id="IPR005162">
    <property type="entry name" value="Retrotrans_gag_dom"/>
</dbReference>
<sequence length="706" mass="80524">MRTRRSFFPPNSTIPRRSKKQTTNVVEPEFRTIVTMADNRTMAQMLQAPIEGYEDAIVVPQINTNNFELKQTLINLVQSNQFTGKQDPHNHLRFFNKVTSTFRHPEVPNTTIKLLLFPFSLEGEARIWLDKEPPRSILSWEDIVSKFINQFFPPSKTTYLRNEITNFLQKPNETFNEAWERFNDLLRQCPHHGFSELHQLDTFYNALNPNDQDALDSAEEISWIKFHENVCRSLKNLYNNKPSSSSSLPSNKIPNPKGEAKAITTRSGMSYKKPPIPPPGVEQQEPIEETTDTELPSTKDIQPPLVQVKDDILASKFMEIFRDLHFELSFADALVHMPKFAPLFKKILNNKDKLIELTKPPLNENCLAVVLKKLPEKLGDPGRFLIPCDFSEFDNCLALADLGASINLMTLSIWKKLRLPTLNDMKMVLELADRTISKPTGVTENVFVKVGKFYFLADFVVLDFVADPRVPLILGRPFLSTAHALIDIYEGEIILRHDDQSLTLKCGDTPLISYNNFESLNKVDLIDATCEEYSQEVLGFADVVSNEVSTPYYEPIVSNSSQNLTPFNESDFLLLEEADAFIPIDDEPISPEFDATYYDLEGDILILEALLNNDPEPPSNQKDYFPSVKKDLKVVEPKNNQSSDDEPPEVELKELPPHLKYAFLGDNEKWPVIISKDLSVDEKSALINVFKSRKKAIAWKLTDIRA</sequence>
<feature type="domain" description="Retrotransposon gag" evidence="2">
    <location>
        <begin position="116"/>
        <end position="209"/>
    </location>
</feature>
<dbReference type="GO" id="GO:0003964">
    <property type="term" value="F:RNA-directed DNA polymerase activity"/>
    <property type="evidence" value="ECO:0007669"/>
    <property type="project" value="UniProtKB-KW"/>
</dbReference>
<dbReference type="PANTHER" id="PTHR33067">
    <property type="entry name" value="RNA-DIRECTED DNA POLYMERASE-RELATED"/>
    <property type="match status" value="1"/>
</dbReference>
<evidence type="ECO:0000313" key="3">
    <source>
        <dbReference type="EMBL" id="GEU39119.1"/>
    </source>
</evidence>
<reference evidence="3" key="1">
    <citation type="journal article" date="2019" name="Sci. Rep.">
        <title>Draft genome of Tanacetum cinerariifolium, the natural source of mosquito coil.</title>
        <authorList>
            <person name="Yamashiro T."/>
            <person name="Shiraishi A."/>
            <person name="Satake H."/>
            <person name="Nakayama K."/>
        </authorList>
    </citation>
    <scope>NUCLEOTIDE SEQUENCE</scope>
</reference>
<gene>
    <name evidence="3" type="ORF">Tci_011097</name>
</gene>
<protein>
    <submittedName>
        <fullName evidence="3">Reverse transcriptase domain-containing protein</fullName>
    </submittedName>
</protein>
<feature type="compositionally biased region" description="Polar residues" evidence="1">
    <location>
        <begin position="9"/>
        <end position="24"/>
    </location>
</feature>
<dbReference type="AlphaFoldDB" id="A0A6L2JR02"/>
<dbReference type="CDD" id="cd00303">
    <property type="entry name" value="retropepsin_like"/>
    <property type="match status" value="1"/>
</dbReference>
<organism evidence="3">
    <name type="scientific">Tanacetum cinerariifolium</name>
    <name type="common">Dalmatian daisy</name>
    <name type="synonym">Chrysanthemum cinerariifolium</name>
    <dbReference type="NCBI Taxonomy" id="118510"/>
    <lineage>
        <taxon>Eukaryota</taxon>
        <taxon>Viridiplantae</taxon>
        <taxon>Streptophyta</taxon>
        <taxon>Embryophyta</taxon>
        <taxon>Tracheophyta</taxon>
        <taxon>Spermatophyta</taxon>
        <taxon>Magnoliopsida</taxon>
        <taxon>eudicotyledons</taxon>
        <taxon>Gunneridae</taxon>
        <taxon>Pentapetalae</taxon>
        <taxon>asterids</taxon>
        <taxon>campanulids</taxon>
        <taxon>Asterales</taxon>
        <taxon>Asteraceae</taxon>
        <taxon>Asteroideae</taxon>
        <taxon>Anthemideae</taxon>
        <taxon>Anthemidinae</taxon>
        <taxon>Tanacetum</taxon>
    </lineage>
</organism>
<name>A0A6L2JR02_TANCI</name>
<dbReference type="InterPro" id="IPR021109">
    <property type="entry name" value="Peptidase_aspartic_dom_sf"/>
</dbReference>
<evidence type="ECO:0000259" key="2">
    <source>
        <dbReference type="Pfam" id="PF03732"/>
    </source>
</evidence>
<comment type="caution">
    <text evidence="3">The sequence shown here is derived from an EMBL/GenBank/DDBJ whole genome shotgun (WGS) entry which is preliminary data.</text>
</comment>
<accession>A0A6L2JR02</accession>